<evidence type="ECO:0000256" key="3">
    <source>
        <dbReference type="SAM" id="Phobius"/>
    </source>
</evidence>
<keyword evidence="3" id="KW-0812">Transmembrane</keyword>
<accession>A0A7Y6Q698</accession>
<evidence type="ECO:0000256" key="2">
    <source>
        <dbReference type="ARBA" id="ARBA00022448"/>
    </source>
</evidence>
<dbReference type="RefSeq" id="WP_176353351.1">
    <property type="nucleotide sequence ID" value="NZ_JABWDU010000003.1"/>
</dbReference>
<feature type="transmembrane region" description="Helical" evidence="3">
    <location>
        <begin position="29"/>
        <end position="52"/>
    </location>
</feature>
<dbReference type="PANTHER" id="PTHR30413:SF10">
    <property type="entry name" value="CAPSULE POLYSACCHARIDE EXPORT INNER-MEMBRANE PROTEIN CTRC"/>
    <property type="match status" value="1"/>
</dbReference>
<keyword evidence="3" id="KW-0472">Membrane</keyword>
<dbReference type="PANTHER" id="PTHR30413">
    <property type="entry name" value="INNER MEMBRANE TRANSPORT PERMEASE"/>
    <property type="match status" value="1"/>
</dbReference>
<comment type="caution">
    <text evidence="4">The sequence shown here is derived from an EMBL/GenBank/DDBJ whole genome shotgun (WGS) entry which is preliminary data.</text>
</comment>
<sequence>MMKEAINARLAVIHALMLRDMRTRFGRSYLGYLIAIAWPLTHLVAIVVLTTYANRIMPLGGDPAVFISTGVMPYVLCLYPSRMMGYAIELNKPLFLFPAVKPLDLIVSRGIIEFLTAFVVVFLFFCGAAVAGVDLMPIDIETGATAILATVFFAISVGVLNTIISALFKFWHIIFIIVMLILYMTAGVFLLPTAMPQRVQDVIWYNPLFQCVEWLRSAYYEGYGDAMLSKGYLLSFAVTCLFLGLLGERFIRGKLLSSL</sequence>
<dbReference type="AlphaFoldDB" id="A0A7Y6Q698"/>
<dbReference type="Proteomes" id="UP000520198">
    <property type="component" value="Unassembled WGS sequence"/>
</dbReference>
<gene>
    <name evidence="4" type="ORF">HT585_13030</name>
</gene>
<evidence type="ECO:0000313" key="4">
    <source>
        <dbReference type="EMBL" id="NVD39786.1"/>
    </source>
</evidence>
<protein>
    <submittedName>
        <fullName evidence="4">ABC transporter permease</fullName>
    </submittedName>
</protein>
<feature type="transmembrane region" description="Helical" evidence="3">
    <location>
        <begin position="111"/>
        <end position="131"/>
    </location>
</feature>
<feature type="transmembrane region" description="Helical" evidence="3">
    <location>
        <begin position="232"/>
        <end position="251"/>
    </location>
</feature>
<feature type="transmembrane region" description="Helical" evidence="3">
    <location>
        <begin position="170"/>
        <end position="191"/>
    </location>
</feature>
<name>A0A7Y6Q698_9HYPH</name>
<comment type="similarity">
    <text evidence="1">Belongs to the ABC-2 integral membrane protein family.</text>
</comment>
<dbReference type="GO" id="GO:0015920">
    <property type="term" value="P:lipopolysaccharide transport"/>
    <property type="evidence" value="ECO:0007669"/>
    <property type="project" value="TreeGrafter"/>
</dbReference>
<organism evidence="4 5">
    <name type="scientific">Ensifer oleiphilus</name>
    <dbReference type="NCBI Taxonomy" id="2742698"/>
    <lineage>
        <taxon>Bacteria</taxon>
        <taxon>Pseudomonadati</taxon>
        <taxon>Pseudomonadota</taxon>
        <taxon>Alphaproteobacteria</taxon>
        <taxon>Hyphomicrobiales</taxon>
        <taxon>Rhizobiaceae</taxon>
        <taxon>Sinorhizobium/Ensifer group</taxon>
        <taxon>Ensifer</taxon>
    </lineage>
</organism>
<keyword evidence="2" id="KW-0813">Transport</keyword>
<evidence type="ECO:0000313" key="5">
    <source>
        <dbReference type="Proteomes" id="UP000520198"/>
    </source>
</evidence>
<keyword evidence="5" id="KW-1185">Reference proteome</keyword>
<feature type="transmembrane region" description="Helical" evidence="3">
    <location>
        <begin position="64"/>
        <end position="81"/>
    </location>
</feature>
<keyword evidence="3" id="KW-1133">Transmembrane helix</keyword>
<feature type="transmembrane region" description="Helical" evidence="3">
    <location>
        <begin position="143"/>
        <end position="163"/>
    </location>
</feature>
<proteinExistence type="inferred from homology"/>
<reference evidence="4 5" key="1">
    <citation type="submission" date="2020-06" db="EMBL/GenBank/DDBJ databases">
        <authorList>
            <person name="Grouzdev D.S."/>
        </authorList>
    </citation>
    <scope>NUCLEOTIDE SEQUENCE [LARGE SCALE GENOMIC DNA]</scope>
    <source>
        <strain evidence="4 5">HO-A22</strain>
    </source>
</reference>
<dbReference type="EMBL" id="JABWDU010000003">
    <property type="protein sequence ID" value="NVD39786.1"/>
    <property type="molecule type" value="Genomic_DNA"/>
</dbReference>
<evidence type="ECO:0000256" key="1">
    <source>
        <dbReference type="ARBA" id="ARBA00007783"/>
    </source>
</evidence>